<dbReference type="EMBL" id="FUEG01000005">
    <property type="protein sequence ID" value="SJL04316.1"/>
    <property type="molecule type" value="Genomic_DNA"/>
</dbReference>
<reference evidence="1" key="2">
    <citation type="submission" date="2017-01" db="EMBL/GenBank/DDBJ databases">
        <authorList>
            <person name="Mah S.A."/>
            <person name="Swanson W.J."/>
            <person name="Moy G.W."/>
            <person name="Vacquier V.D."/>
        </authorList>
    </citation>
    <scope>NUCLEOTIDE SEQUENCE [LARGE SCALE GENOMIC DNA]</scope>
    <source>
        <strain evidence="1">C18/9</strain>
    </source>
</reference>
<sequence>MNPFFYRRLPGTQTVPRKAIPPFRKSAKFPTHECHAKRAATPPDAWPNDALFHGIDEETDATNVFSGQKFNDSSFPDALQISFDSNEQSWDHGIELGSIDGEYEITAVSTFAKISPKESPCECIQCSTFDEVRSFTFTILGATQKNNKDFPPSFLRAYECEERGKDTDWNRIWRLGPGVHLNTIAAWNVEGENEGRLE</sequence>
<protein>
    <submittedName>
        <fullName evidence="1">Uncharacterized protein</fullName>
    </submittedName>
</protein>
<evidence type="ECO:0000313" key="3">
    <source>
        <dbReference type="Proteomes" id="UP000219338"/>
    </source>
</evidence>
<dbReference type="Proteomes" id="UP000219338">
    <property type="component" value="Unassembled WGS sequence"/>
</dbReference>
<dbReference type="AlphaFoldDB" id="A0A284R6G6"/>
<reference evidence="3" key="1">
    <citation type="journal article" date="2017" name="Nat. Ecol. Evol.">
        <title>Genome expansion and lineage-specific genetic innovations in the forest pathogenic fungi Armillaria.</title>
        <authorList>
            <person name="Sipos G."/>
            <person name="Prasanna A.N."/>
            <person name="Walter M.C."/>
            <person name="O'Connor E."/>
            <person name="Balint B."/>
            <person name="Krizsan K."/>
            <person name="Kiss B."/>
            <person name="Hess J."/>
            <person name="Varga T."/>
            <person name="Slot J."/>
            <person name="Riley R."/>
            <person name="Boka B."/>
            <person name="Rigling D."/>
            <person name="Barry K."/>
            <person name="Lee J."/>
            <person name="Mihaltcheva S."/>
            <person name="LaButti K."/>
            <person name="Lipzen A."/>
            <person name="Waldron R."/>
            <person name="Moloney N.M."/>
            <person name="Sperisen C."/>
            <person name="Kredics L."/>
            <person name="Vagvoelgyi C."/>
            <person name="Patrignani A."/>
            <person name="Fitzpatrick D."/>
            <person name="Nagy I."/>
            <person name="Doyle S."/>
            <person name="Anderson J.B."/>
            <person name="Grigoriev I.V."/>
            <person name="Gueldener U."/>
            <person name="Muensterkoetter M."/>
            <person name="Nagy L.G."/>
        </authorList>
    </citation>
    <scope>NUCLEOTIDE SEQUENCE [LARGE SCALE GENOMIC DNA]</scope>
    <source>
        <strain evidence="3">C18/9</strain>
    </source>
</reference>
<dbReference type="EMBL" id="FUEG01000091">
    <property type="protein sequence ID" value="SJL19050.1"/>
    <property type="molecule type" value="Genomic_DNA"/>
</dbReference>
<gene>
    <name evidence="1" type="ORF">ARMOST_07681</name>
    <name evidence="2" type="ORF">ARMOST_22657</name>
</gene>
<keyword evidence="3" id="KW-1185">Reference proteome</keyword>
<evidence type="ECO:0000313" key="1">
    <source>
        <dbReference type="EMBL" id="SJL04316.1"/>
    </source>
</evidence>
<name>A0A284R6G6_ARMOS</name>
<accession>A0A284R6G6</accession>
<organism evidence="1 3">
    <name type="scientific">Armillaria ostoyae</name>
    <name type="common">Armillaria root rot fungus</name>
    <dbReference type="NCBI Taxonomy" id="47428"/>
    <lineage>
        <taxon>Eukaryota</taxon>
        <taxon>Fungi</taxon>
        <taxon>Dikarya</taxon>
        <taxon>Basidiomycota</taxon>
        <taxon>Agaricomycotina</taxon>
        <taxon>Agaricomycetes</taxon>
        <taxon>Agaricomycetidae</taxon>
        <taxon>Agaricales</taxon>
        <taxon>Marasmiineae</taxon>
        <taxon>Physalacriaceae</taxon>
        <taxon>Armillaria</taxon>
    </lineage>
</organism>
<evidence type="ECO:0000313" key="2">
    <source>
        <dbReference type="EMBL" id="SJL19050.1"/>
    </source>
</evidence>
<proteinExistence type="predicted"/>